<keyword evidence="1" id="KW-0460">Magnesium</keyword>
<evidence type="ECO:0000313" key="2">
    <source>
        <dbReference type="EMBL" id="SUB75627.1"/>
    </source>
</evidence>
<keyword evidence="2" id="KW-0378">Hydrolase</keyword>
<proteinExistence type="predicted"/>
<protein>
    <submittedName>
        <fullName evidence="2">ADP-ribosyl-[dinitrogen reductase] glycohydrolase</fullName>
        <ecNumber evidence="2">3.2.2.24</ecNumber>
    </submittedName>
</protein>
<organism evidence="2 3">
    <name type="scientific">Peptoniphilus indolicus</name>
    <dbReference type="NCBI Taxonomy" id="33030"/>
    <lineage>
        <taxon>Bacteria</taxon>
        <taxon>Bacillati</taxon>
        <taxon>Bacillota</taxon>
        <taxon>Tissierellia</taxon>
        <taxon>Tissierellales</taxon>
        <taxon>Peptoniphilaceae</taxon>
        <taxon>Peptoniphilus</taxon>
    </lineage>
</organism>
<dbReference type="SUPFAM" id="SSF101478">
    <property type="entry name" value="ADP-ribosylglycohydrolase"/>
    <property type="match status" value="1"/>
</dbReference>
<gene>
    <name evidence="2" type="primary">draG</name>
    <name evidence="2" type="ORF">NCTC11088_01425</name>
</gene>
<accession>A0A379DCK4</accession>
<dbReference type="RefSeq" id="WP_004820780.1">
    <property type="nucleotide sequence ID" value="NZ_UGTH01000001.1"/>
</dbReference>
<evidence type="ECO:0000256" key="1">
    <source>
        <dbReference type="PIRSR" id="PIRSR605502-1"/>
    </source>
</evidence>
<name>A0A379DCK4_9FIRM</name>
<sequence>MYGAILGDIIGSPYEFDRGEKTKDFVLFNRESKFTDDTVMTLAVGEALMNLKINTELKDVEIEVAKSMQTWGREYPNKSYGLSFREWIFEIDPKPYNSFGNGSAMRVSSVGWLYDSLERTREIAKATAAVTHNHPEGIKGAEAIASAIYLARNGATKEEIKGYIESEFAYDLNRTIDEIRPTYQRYEICQKTVPEAIISFLEGIDFEDTIRNAVSLGGDTDTVAAISGSIAEAFFGIPDELIVKCNKYIDGKMLSVLEKFYGILS</sequence>
<dbReference type="EC" id="3.2.2.24" evidence="2"/>
<dbReference type="Proteomes" id="UP000254777">
    <property type="component" value="Unassembled WGS sequence"/>
</dbReference>
<keyword evidence="1" id="KW-0479">Metal-binding</keyword>
<feature type="binding site" evidence="1">
    <location>
        <position position="222"/>
    </location>
    <ligand>
        <name>Mg(2+)</name>
        <dbReference type="ChEBI" id="CHEBI:18420"/>
        <label>1</label>
    </ligand>
</feature>
<dbReference type="GO" id="GO:0047407">
    <property type="term" value="F:ADP-ribosyl-[dinitrogen reductase] hydrolase activity"/>
    <property type="evidence" value="ECO:0007669"/>
    <property type="project" value="UniProtKB-EC"/>
</dbReference>
<dbReference type="EMBL" id="UGTH01000001">
    <property type="protein sequence ID" value="SUB75627.1"/>
    <property type="molecule type" value="Genomic_DNA"/>
</dbReference>
<reference evidence="2 3" key="1">
    <citation type="submission" date="2018-06" db="EMBL/GenBank/DDBJ databases">
        <authorList>
            <consortium name="Pathogen Informatics"/>
            <person name="Doyle S."/>
        </authorList>
    </citation>
    <scope>NUCLEOTIDE SEQUENCE [LARGE SCALE GENOMIC DNA]</scope>
    <source>
        <strain evidence="2 3">NCTC11088</strain>
    </source>
</reference>
<dbReference type="InterPro" id="IPR036705">
    <property type="entry name" value="Ribosyl_crysJ1_sf"/>
</dbReference>
<dbReference type="PANTHER" id="PTHR16222:SF12">
    <property type="entry name" value="ADP-RIBOSYLGLYCOHYDROLASE-RELATED"/>
    <property type="match status" value="1"/>
</dbReference>
<dbReference type="Gene3D" id="1.10.4080.10">
    <property type="entry name" value="ADP-ribosylation/Crystallin J1"/>
    <property type="match status" value="1"/>
</dbReference>
<dbReference type="Pfam" id="PF03747">
    <property type="entry name" value="ADP_ribosyl_GH"/>
    <property type="match status" value="1"/>
</dbReference>
<dbReference type="AlphaFoldDB" id="A0A379DCK4"/>
<dbReference type="InterPro" id="IPR050792">
    <property type="entry name" value="ADP-ribosylglycohydrolase"/>
</dbReference>
<feature type="binding site" evidence="1">
    <location>
        <position position="219"/>
    </location>
    <ligand>
        <name>Mg(2+)</name>
        <dbReference type="ChEBI" id="CHEBI:18420"/>
        <label>1</label>
    </ligand>
</feature>
<feature type="binding site" evidence="1">
    <location>
        <position position="36"/>
    </location>
    <ligand>
        <name>Mg(2+)</name>
        <dbReference type="ChEBI" id="CHEBI:18420"/>
        <label>1</label>
    </ligand>
</feature>
<feature type="binding site" evidence="1">
    <location>
        <position position="37"/>
    </location>
    <ligand>
        <name>Mg(2+)</name>
        <dbReference type="ChEBI" id="CHEBI:18420"/>
        <label>1</label>
    </ligand>
</feature>
<dbReference type="PANTHER" id="PTHR16222">
    <property type="entry name" value="ADP-RIBOSYLGLYCOHYDROLASE"/>
    <property type="match status" value="1"/>
</dbReference>
<evidence type="ECO:0000313" key="3">
    <source>
        <dbReference type="Proteomes" id="UP000254777"/>
    </source>
</evidence>
<feature type="binding site" evidence="1">
    <location>
        <position position="35"/>
    </location>
    <ligand>
        <name>Mg(2+)</name>
        <dbReference type="ChEBI" id="CHEBI:18420"/>
        <label>1</label>
    </ligand>
</feature>
<dbReference type="InterPro" id="IPR005502">
    <property type="entry name" value="Ribosyl_crysJ1"/>
</dbReference>
<dbReference type="GO" id="GO:0046872">
    <property type="term" value="F:metal ion binding"/>
    <property type="evidence" value="ECO:0007669"/>
    <property type="project" value="UniProtKB-KW"/>
</dbReference>
<comment type="cofactor">
    <cofactor evidence="1">
        <name>Mg(2+)</name>
        <dbReference type="ChEBI" id="CHEBI:18420"/>
    </cofactor>
    <text evidence="1">Binds 2 magnesium ions per subunit.</text>
</comment>
<feature type="binding site" evidence="1">
    <location>
        <position position="221"/>
    </location>
    <ligand>
        <name>Mg(2+)</name>
        <dbReference type="ChEBI" id="CHEBI:18420"/>
        <label>1</label>
    </ligand>
</feature>
<keyword evidence="2" id="KW-0326">Glycosidase</keyword>